<comment type="caution">
    <text evidence="2">The sequence shown here is derived from an EMBL/GenBank/DDBJ whole genome shotgun (WGS) entry which is preliminary data.</text>
</comment>
<accession>A0A3U1AHK9</accession>
<feature type="compositionally biased region" description="Polar residues" evidence="1">
    <location>
        <begin position="87"/>
        <end position="101"/>
    </location>
</feature>
<organism evidence="2">
    <name type="scientific">Salmonella enterica I</name>
    <dbReference type="NCBI Taxonomy" id="59201"/>
    <lineage>
        <taxon>Bacteria</taxon>
        <taxon>Pseudomonadati</taxon>
        <taxon>Pseudomonadota</taxon>
        <taxon>Gammaproteobacteria</taxon>
        <taxon>Enterobacterales</taxon>
        <taxon>Enterobacteriaceae</taxon>
        <taxon>Salmonella</taxon>
    </lineage>
</organism>
<gene>
    <name evidence="2" type="ORF">F3E81_22440</name>
</gene>
<reference evidence="2" key="1">
    <citation type="submission" date="2019-09" db="EMBL/GenBank/DDBJ databases">
        <authorList>
            <person name="Ashton P.M."/>
            <person name="Dallman T."/>
            <person name="Nair S."/>
            <person name="De Pinna E."/>
            <person name="Peters T."/>
            <person name="Grant K."/>
        </authorList>
    </citation>
    <scope>NUCLEOTIDE SEQUENCE</scope>
    <source>
        <strain evidence="2">802752</strain>
    </source>
</reference>
<evidence type="ECO:0000256" key="1">
    <source>
        <dbReference type="SAM" id="MobiDB-lite"/>
    </source>
</evidence>
<dbReference type="EMBL" id="AAKUZB010000025">
    <property type="protein sequence ID" value="ECW0150078.1"/>
    <property type="molecule type" value="Genomic_DNA"/>
</dbReference>
<protein>
    <submittedName>
        <fullName evidence="2">Uncharacterized protein</fullName>
    </submittedName>
</protein>
<evidence type="ECO:0000313" key="2">
    <source>
        <dbReference type="EMBL" id="ECW0150078.1"/>
    </source>
</evidence>
<sequence>MAEEEKFIKFETYSDAPYTRSNSVILSQLIDEIDKLIKGGCPRELIYKSLISEPYNLDLTYKSFSTLLSRVRAKKNKNPPSSEGGVYQNQRPVVATPQNSGGAELPKGAKIFKKMNSDAPKFEQNPNPSLDELLKGNNNG</sequence>
<name>A0A3U1AHK9_SALET</name>
<dbReference type="AlphaFoldDB" id="A0A3U1AHK9"/>
<proteinExistence type="predicted"/>
<feature type="region of interest" description="Disordered" evidence="1">
    <location>
        <begin position="74"/>
        <end position="140"/>
    </location>
</feature>